<accession>A0ABW5NR41</accession>
<protein>
    <submittedName>
        <fullName evidence="2">Gliding motility-associated C-terminal domain-containing protein</fullName>
    </submittedName>
</protein>
<organism evidence="2 3">
    <name type="scientific">Flavobacterium suzhouense</name>
    <dbReference type="NCBI Taxonomy" id="1529638"/>
    <lineage>
        <taxon>Bacteria</taxon>
        <taxon>Pseudomonadati</taxon>
        <taxon>Bacteroidota</taxon>
        <taxon>Flavobacteriia</taxon>
        <taxon>Flavobacteriales</taxon>
        <taxon>Flavobacteriaceae</taxon>
        <taxon>Flavobacterium</taxon>
    </lineage>
</organism>
<evidence type="ECO:0000259" key="1">
    <source>
        <dbReference type="PROSITE" id="PS50835"/>
    </source>
</evidence>
<dbReference type="Proteomes" id="UP001597480">
    <property type="component" value="Unassembled WGS sequence"/>
</dbReference>
<proteinExistence type="predicted"/>
<dbReference type="InterPro" id="IPR036179">
    <property type="entry name" value="Ig-like_dom_sf"/>
</dbReference>
<dbReference type="SMART" id="SM00409">
    <property type="entry name" value="IG"/>
    <property type="match status" value="8"/>
</dbReference>
<dbReference type="SUPFAM" id="SSF49299">
    <property type="entry name" value="PKD domain"/>
    <property type="match status" value="1"/>
</dbReference>
<reference evidence="3" key="1">
    <citation type="journal article" date="2019" name="Int. J. Syst. Evol. Microbiol.">
        <title>The Global Catalogue of Microorganisms (GCM) 10K type strain sequencing project: providing services to taxonomists for standard genome sequencing and annotation.</title>
        <authorList>
            <consortium name="The Broad Institute Genomics Platform"/>
            <consortium name="The Broad Institute Genome Sequencing Center for Infectious Disease"/>
            <person name="Wu L."/>
            <person name="Ma J."/>
        </authorList>
    </citation>
    <scope>NUCLEOTIDE SEQUENCE [LARGE SCALE GENOMIC DNA]</scope>
    <source>
        <strain evidence="3">KCTC 42107</strain>
    </source>
</reference>
<gene>
    <name evidence="2" type="ORF">ACFSR3_05795</name>
</gene>
<evidence type="ECO:0000313" key="3">
    <source>
        <dbReference type="Proteomes" id="UP001597480"/>
    </source>
</evidence>
<dbReference type="InterPro" id="IPR007110">
    <property type="entry name" value="Ig-like_dom"/>
</dbReference>
<evidence type="ECO:0000313" key="2">
    <source>
        <dbReference type="EMBL" id="MFD2601561.1"/>
    </source>
</evidence>
<dbReference type="Gene3D" id="2.60.40.10">
    <property type="entry name" value="Immunoglobulins"/>
    <property type="match status" value="19"/>
</dbReference>
<dbReference type="InterPro" id="IPR003599">
    <property type="entry name" value="Ig_sub"/>
</dbReference>
<name>A0ABW5NR41_9FLAO</name>
<comment type="caution">
    <text evidence="2">The sequence shown here is derived from an EMBL/GenBank/DDBJ whole genome shotgun (WGS) entry which is preliminary data.</text>
</comment>
<keyword evidence="3" id="KW-1185">Reference proteome</keyword>
<dbReference type="RefSeq" id="WP_379820127.1">
    <property type="nucleotide sequence ID" value="NZ_JBHUMD010000007.1"/>
</dbReference>
<feature type="domain" description="Ig-like" evidence="1">
    <location>
        <begin position="1741"/>
        <end position="1832"/>
    </location>
</feature>
<dbReference type="EMBL" id="JBHUMD010000007">
    <property type="protein sequence ID" value="MFD2601561.1"/>
    <property type="molecule type" value="Genomic_DNA"/>
</dbReference>
<dbReference type="InterPro" id="IPR013783">
    <property type="entry name" value="Ig-like_fold"/>
</dbReference>
<dbReference type="PROSITE" id="PS50835">
    <property type="entry name" value="IG_LIKE"/>
    <property type="match status" value="1"/>
</dbReference>
<dbReference type="Pfam" id="PF13585">
    <property type="entry name" value="CHU_C"/>
    <property type="match status" value="1"/>
</dbReference>
<dbReference type="SUPFAM" id="SSF48726">
    <property type="entry name" value="Immunoglobulin"/>
    <property type="match status" value="2"/>
</dbReference>
<sequence>MKKVKQIVYLIFSFFIWLGFGVYSNAQTITTPQFAFTQACASSTFNTFQVSFNVNVTSGSFTAANVFTVELSNAAGNFTAPVTLATVPNGTPPYTVNVSMPTNAYGESYKIRVRSSAPVKTSGSSVAFPAYYAVHNQPFAINNNVGVVNLCSGNSYNLAITNTGTPASPLYYPQLTYKWYKDFVEIPGQTGASIPVTQAGSYYAVTNYGSCVYSSQSNVVTVNVQTVLTPQITTNDGTNVLCPGGTKTLTSDVTDPSFTYTWYRNNSVIPGATQTSYQATLDGIYHLMITGGGCVFITNDIDLDLIDFSIAPDPPAASVIIPGQTVILSGVNDAQSPVYKWYRNNAVINGATQISYNATQAGSYKVEVTEPTPCNITKVATFEVTYPETFDLAIQTAAGYQSCTSTSATLNISVFNAISGSTTTNLIGNSYGYAYQWFRNGTAVAGATSSQLIVNNAANNGSYVLKVTMPGYGELESNAVTVNLGVANATISGPTSICEGAIAALTSNVTDASFIYQWYKDGILIPAITTSTLAADAAGDYYLRITSGTCTTQSNTIHVSVTGITVSSTNPATDVIIPGQTKTLTVTTSANGPQYAWYRNNVAISGATSASYTATQDGTYKVVVTQSIGCNATKEATFVLNYPSGFTLTIAPAPGYTACTSTTATLVISSFTAQTPSGNVNVASMGYAYQWYRNNVPVTGATAATLTVNSSSLNGTYKLVATIPNVPAVSSNDYVINLAMEPITVTGNAVFCTGSSVVLSASVNSPTYTYQWYKDTVLIPGATAVTYTANTLGNYHVVVTGGTCTTQTPVFALQEATISINLNVTATDVILPGQPKTINVTTNAASPTYVWYRNNVVISGATSASYSATQDGTYKVVVTQTVGCAATAESTFVLNYPSGLNLSIAADGAYTACSSTIATVSLSAFTATTPSGNVNVAGLGYAYQWYKNNVAVPGATSASLIVSSASDNGTYRLEATVPSFGVIVSNNVTINLAVEAVVITNASGLCAGGSVAITSNVTNPGYTYQWFKDTVTVAGETSPSITVNTAGSYYLVVTGGTCTVQSNTINMVVSGITVNTTNPATDIIMPGQPKTLSVTTDAVSPAYVWYRNNVVIPGATAATYSATQDGTYKVVVTQTVGCAATAERTFVLTYPSGFNLTITTNAAYSPCVSNSVTLSISSFTATTPSGPVNVSSLGYTYQWYKGSNPVPGATASTLFLNNASQNGSYKVVVNVPDFAPVNSNSINVNIAIPTGGLTIVKSGTLCEGSTIVLSSNITDAAYTYQWSKDGVAVAGVNAPTYTVSEAGNYQLVVTSGSCTAQSNVLNVIVSGITVSSTNPTIDTILPGATKTLTVTTDAVLPVYEWYRNNVLLPGETSASITATQDGDYKVVVTQTAGCAAVEQKIFTLQYPLGFQITVAADGTYTQCTSASTSMLITAFTAQTPTGDIVVNVPGYSYQWYKNDVAIAGATSVTLALNGVTDSGDYKLQVTIPQFSPIFSNTVIVKLAIDPVVITAAGPLCQGSTVALTSNTTNPSYSYQWYKDGVAETGANASSYTASAAGSYYQTVTFNGCTYQSNAVTLQIAVIAINSTSPATDIILPGQTKIITVTTDAAAPTYTWYRNNVLLTETSATLTATQNGTYKVVVTQTSGCTATQEKIFVLNYPTGFQLASATGPSYTACTSSTVTLSISNFIALTPSGNINVASIGYQYQWYKDNVAIPGATSATLTLNNPSQNGVYRVEATIPDFAPAVSNNITVALGLGAGAVSITSSGTLCDAGSQVTFTSNITDPSYTYEWFKDGTSVSTGTNPVYIATEPGAYSVKVTAGGCTTTSNTLTIEQSTFSLTATSAVTDIIIPGQTKVLSVTTDALQPTFVWYRNGTVIAGATTSSVTVTLAGEYKVVVTQNQDCIISKEVTFDLTNPSGFALTIGYQNYQSCISTQVNLSITEFKAVTDTGIVDLINNNFGYAYQWYKDGGIIPGATQITYLATQTGIYTLEVNIPDFGIVTSNGVAIQLAFVENVTIAMDEIFCTEGTEVTIYSNVTNHDYLYTWYRNDNSILTGTDSSITVSEVGTYHLEVIYNGCTISSNELVLEPFDMEQITISVGPEVDLPEGTSMTVTAYGADEYTWYKNGVVIGHDDHIVITEPGSYEMKVVVGECEVTRAFFVSIVENTLIAIPNLISPNNDGINDKWAIPLKYLNDDTEVVVYGTDGTIVLKQTHYNNNWPEEDFEWSRKSSVYYYTIMEKNVVTRRGSITIVK</sequence>
<dbReference type="InterPro" id="IPR035986">
    <property type="entry name" value="PKD_dom_sf"/>
</dbReference>